<dbReference type="InterPro" id="IPR005226">
    <property type="entry name" value="UPF0014_fam"/>
</dbReference>
<reference evidence="7 8" key="1">
    <citation type="submission" date="2016-09" db="EMBL/GenBank/DDBJ databases">
        <authorList>
            <person name="Capua I."/>
            <person name="De Benedictis P."/>
            <person name="Joannis T."/>
            <person name="Lombin L.H."/>
            <person name="Cattoli G."/>
        </authorList>
    </citation>
    <scope>NUCLEOTIDE SEQUENCE [LARGE SCALE GENOMIC DNA]</scope>
    <source>
        <strain evidence="7 8">ISLP-3</strain>
    </source>
</reference>
<feature type="transmembrane region" description="Helical" evidence="6">
    <location>
        <begin position="88"/>
        <end position="110"/>
    </location>
</feature>
<feature type="transmembrane region" description="Helical" evidence="6">
    <location>
        <begin position="60"/>
        <end position="76"/>
    </location>
</feature>
<dbReference type="STRING" id="1814289.SAMN05216410_1970"/>
<evidence type="ECO:0000256" key="4">
    <source>
        <dbReference type="ARBA" id="ARBA00022989"/>
    </source>
</evidence>
<keyword evidence="8" id="KW-1185">Reference proteome</keyword>
<protein>
    <submittedName>
        <fullName evidence="7">Putative ABC transport system permease protein</fullName>
    </submittedName>
</protein>
<feature type="transmembrane region" description="Helical" evidence="6">
    <location>
        <begin position="213"/>
        <end position="235"/>
    </location>
</feature>
<gene>
    <name evidence="7" type="ORF">SAMN05216410_1970</name>
</gene>
<evidence type="ECO:0000256" key="2">
    <source>
        <dbReference type="ARBA" id="ARBA00005268"/>
    </source>
</evidence>
<evidence type="ECO:0000256" key="5">
    <source>
        <dbReference type="ARBA" id="ARBA00023136"/>
    </source>
</evidence>
<comment type="subcellular location">
    <subcellularLocation>
        <location evidence="1">Membrane</location>
        <topology evidence="1">Multi-pass membrane protein</topology>
    </subcellularLocation>
</comment>
<dbReference type="PANTHER" id="PTHR30028:SF0">
    <property type="entry name" value="PROTEIN ALUMINUM SENSITIVE 3"/>
    <property type="match status" value="1"/>
</dbReference>
<dbReference type="EMBL" id="FMYH01000003">
    <property type="protein sequence ID" value="SDC59046.1"/>
    <property type="molecule type" value="Genomic_DNA"/>
</dbReference>
<proteinExistence type="inferred from homology"/>
<evidence type="ECO:0000256" key="1">
    <source>
        <dbReference type="ARBA" id="ARBA00004141"/>
    </source>
</evidence>
<feature type="transmembrane region" description="Helical" evidence="6">
    <location>
        <begin position="33"/>
        <end position="54"/>
    </location>
</feature>
<name>A0A1G6MVP1_9MICO</name>
<evidence type="ECO:0000256" key="6">
    <source>
        <dbReference type="SAM" id="Phobius"/>
    </source>
</evidence>
<evidence type="ECO:0000313" key="8">
    <source>
        <dbReference type="Proteomes" id="UP000199039"/>
    </source>
</evidence>
<dbReference type="PANTHER" id="PTHR30028">
    <property type="entry name" value="UPF0014 INNER MEMBRANE PROTEIN YBBM-RELATED"/>
    <property type="match status" value="1"/>
</dbReference>
<dbReference type="GO" id="GO:0005886">
    <property type="term" value="C:plasma membrane"/>
    <property type="evidence" value="ECO:0007669"/>
    <property type="project" value="TreeGrafter"/>
</dbReference>
<dbReference type="RefSeq" id="WP_093182826.1">
    <property type="nucleotide sequence ID" value="NZ_FMYH01000003.1"/>
</dbReference>
<dbReference type="Proteomes" id="UP000199039">
    <property type="component" value="Unassembled WGS sequence"/>
</dbReference>
<keyword evidence="4 6" id="KW-1133">Transmembrane helix</keyword>
<evidence type="ECO:0000313" key="7">
    <source>
        <dbReference type="EMBL" id="SDC59046.1"/>
    </source>
</evidence>
<accession>A0A1G6MVP1</accession>
<keyword evidence="3 6" id="KW-0812">Transmembrane</keyword>
<dbReference type="OrthoDB" id="3212530at2"/>
<evidence type="ECO:0000256" key="3">
    <source>
        <dbReference type="ARBA" id="ARBA00022692"/>
    </source>
</evidence>
<comment type="similarity">
    <text evidence="2">Belongs to the UPF0014 family.</text>
</comment>
<sequence length="248" mass="25147">MSVLRLGLAVILLLALSLTVLGWAGVRITRQAVTAVVRAAVQLSIVALVIAWIFTHPVAMAPYLAVMLVAATLTATRRIGLGRRTAPAVATALVVGPGLAVALALASGALATTSQVVLPFTAQVIGGSMIACGLAGGRLHDDAADQWGQVEGWLALGGTPRQAVADLGRRAVARALTPSIDQTRSAGLVTLPGAFVGMLLGGASPWQAAQLQLLVLVALFAAQAVATVITVQLLAPLVGRRQPVTSGA</sequence>
<feature type="transmembrane region" description="Helical" evidence="6">
    <location>
        <begin position="186"/>
        <end position="207"/>
    </location>
</feature>
<dbReference type="AlphaFoldDB" id="A0A1G6MVP1"/>
<keyword evidence="5 6" id="KW-0472">Membrane</keyword>
<feature type="transmembrane region" description="Helical" evidence="6">
    <location>
        <begin position="6"/>
        <end position="26"/>
    </location>
</feature>
<feature type="transmembrane region" description="Helical" evidence="6">
    <location>
        <begin position="116"/>
        <end position="136"/>
    </location>
</feature>
<organism evidence="7 8">
    <name type="scientific">Sanguibacter gelidistatuariae</name>
    <dbReference type="NCBI Taxonomy" id="1814289"/>
    <lineage>
        <taxon>Bacteria</taxon>
        <taxon>Bacillati</taxon>
        <taxon>Actinomycetota</taxon>
        <taxon>Actinomycetes</taxon>
        <taxon>Micrococcales</taxon>
        <taxon>Sanguibacteraceae</taxon>
        <taxon>Sanguibacter</taxon>
    </lineage>
</organism>
<dbReference type="Pfam" id="PF03649">
    <property type="entry name" value="UPF0014"/>
    <property type="match status" value="1"/>
</dbReference>